<proteinExistence type="evidence at transcript level"/>
<reference evidence="2" key="1">
    <citation type="submission" date="2010-12" db="EMBL/GenBank/DDBJ databases">
        <authorList>
            <person name="Assumpcao T.C.F."/>
            <person name="Charneau S."/>
            <person name="Santiago P.B.M."/>
            <person name="Francischetti I.M.B."/>
            <person name="Meng Z."/>
            <person name="Araujo C.N."/>
            <person name="Pham V.M."/>
            <person name="Queiroz R.M.L."/>
            <person name="Castro C.N."/>
            <person name="Ricart C.A."/>
            <person name="Santana J.M."/>
            <person name="Ribeiro J.M.C."/>
        </authorList>
    </citation>
    <scope>NUCLEOTIDE SEQUENCE</scope>
    <source>
        <tissue evidence="2">Salivary gland</tissue>
    </source>
</reference>
<dbReference type="EMBL" id="HP639843">
    <property type="protein sequence ID" value="AEM97980.1"/>
    <property type="molecule type" value="mRNA"/>
</dbReference>
<dbReference type="InterPro" id="IPR012674">
    <property type="entry name" value="Calycin"/>
</dbReference>
<feature type="signal peptide" evidence="1">
    <location>
        <begin position="1"/>
        <end position="18"/>
    </location>
</feature>
<dbReference type="AlphaFoldDB" id="G3CJS6"/>
<protein>
    <submittedName>
        <fullName evidence="2">Salivary lipocalin</fullName>
    </submittedName>
</protein>
<name>G3CJS6_DIPMA</name>
<keyword evidence="1" id="KW-0732">Signal</keyword>
<evidence type="ECO:0000313" key="2">
    <source>
        <dbReference type="EMBL" id="AEM97980.1"/>
    </source>
</evidence>
<accession>G3CJS6</accession>
<reference evidence="2" key="2">
    <citation type="journal article" date="2011" name="J. Proteome Res.">
        <title>Insight into the salivary transcriptome and proteome of Dipetalogaster maxima.</title>
        <authorList>
            <person name="Assumpcao T.C."/>
            <person name="Charneau S."/>
            <person name="Santiago P.B."/>
            <person name="Francischetti I.M."/>
            <person name="Meng Z."/>
            <person name="Araujo C.N."/>
            <person name="Pham V.M."/>
            <person name="Queiroz R.M."/>
            <person name="de Castro C.N."/>
            <person name="Ricart C.A."/>
            <person name="Santana J.M."/>
            <person name="Ribeiro J.M."/>
        </authorList>
    </citation>
    <scope>NUCLEOTIDE SEQUENCE</scope>
    <source>
        <tissue evidence="2">Salivary gland</tissue>
    </source>
</reference>
<dbReference type="Gene3D" id="2.40.128.20">
    <property type="match status" value="1"/>
</dbReference>
<organism evidence="2">
    <name type="scientific">Dipetalogaster maximus</name>
    <name type="common">Blood-sucking bug</name>
    <dbReference type="NCBI Taxonomy" id="72496"/>
    <lineage>
        <taxon>Eukaryota</taxon>
        <taxon>Metazoa</taxon>
        <taxon>Ecdysozoa</taxon>
        <taxon>Arthropoda</taxon>
        <taxon>Hexapoda</taxon>
        <taxon>Insecta</taxon>
        <taxon>Pterygota</taxon>
        <taxon>Neoptera</taxon>
        <taxon>Paraneoptera</taxon>
        <taxon>Hemiptera</taxon>
        <taxon>Heteroptera</taxon>
        <taxon>Panheteroptera</taxon>
        <taxon>Cimicomorpha</taxon>
        <taxon>Reduviidae</taxon>
        <taxon>Triatominae</taxon>
        <taxon>Dipetalogaster</taxon>
    </lineage>
</organism>
<evidence type="ECO:0000256" key="1">
    <source>
        <dbReference type="SAM" id="SignalP"/>
    </source>
</evidence>
<sequence length="167" mass="18437">MKTFFALTFMGIRTYVYAGSIREGKTPKPMDDFRGTKFQGGIGQGTQVANVTNPTKGRTLTTSKGGEKYIVEHPFKSGEGTLRWEATGKAKQKLTFTCKRGSTVTDTTFFIARETDYEDNPLYNLGTTVKSSGDMYDNYGVARLIQSKEIPGKLKSLTKDLGLDQCS</sequence>
<feature type="chain" id="PRO_5003443010" evidence="1">
    <location>
        <begin position="19"/>
        <end position="167"/>
    </location>
</feature>